<feature type="compositionally biased region" description="Polar residues" evidence="1">
    <location>
        <begin position="345"/>
        <end position="355"/>
    </location>
</feature>
<dbReference type="EMBL" id="JAUEPS010000010">
    <property type="protein sequence ID" value="KAK0462045.1"/>
    <property type="molecule type" value="Genomic_DNA"/>
</dbReference>
<dbReference type="GeneID" id="85352570"/>
<proteinExistence type="predicted"/>
<protein>
    <submittedName>
        <fullName evidence="2">Uncharacterized protein</fullName>
    </submittedName>
</protein>
<feature type="compositionally biased region" description="Basic and acidic residues" evidence="1">
    <location>
        <begin position="130"/>
        <end position="144"/>
    </location>
</feature>
<feature type="compositionally biased region" description="Polar residues" evidence="1">
    <location>
        <begin position="481"/>
        <end position="492"/>
    </location>
</feature>
<sequence>MSDQPSPPAKPKPGSLRDRIAAFEKPSNVSTPGPAPVPRPRPGAVSWKPRVPSPPSVHPGGDSSTLERRTGGMSASDAKESIGKGGSLKERMAALQGRGAFGAPPPPVAPKPVIERPKWKPPPPVASPPPDDHPEKDDVTRKSPEIPSKSPDSIPAQPSPPIEGEPDAPAVAVAVPEPEGQAADEADPEDEERQRRATIAARMARLGGARVGMGPPVFGKVPVKPKPKAEPVEEETKPVEGVSPPPPSGDDEALKSAPTSPPLGEGAGSKALDVGQSDEGRSSESLPTPPDADVSFPPVARTPASMPVPAGPRRVAPPRRRPAKSPAPPPVEDRQKDRESLASLDITSHPISDSESVPKEVSLSAVAEPELFTKAARSRTADEGLISPHVDEADVADIRVSPESPSYQGRIDLPEAPTESGQGLENIPDVPVEEHISSAPEPSVPSVKEEEEEDEEARHNRIAERIAKMGGVDPFAPSPLQRRSSTTSSVSD</sequence>
<feature type="compositionally biased region" description="Basic and acidic residues" evidence="1">
    <location>
        <begin position="456"/>
        <end position="467"/>
    </location>
</feature>
<organism evidence="2 3">
    <name type="scientific">Armillaria tabescens</name>
    <name type="common">Ringless honey mushroom</name>
    <name type="synonym">Agaricus tabescens</name>
    <dbReference type="NCBI Taxonomy" id="1929756"/>
    <lineage>
        <taxon>Eukaryota</taxon>
        <taxon>Fungi</taxon>
        <taxon>Dikarya</taxon>
        <taxon>Basidiomycota</taxon>
        <taxon>Agaricomycotina</taxon>
        <taxon>Agaricomycetes</taxon>
        <taxon>Agaricomycetidae</taxon>
        <taxon>Agaricales</taxon>
        <taxon>Marasmiineae</taxon>
        <taxon>Physalacriaceae</taxon>
        <taxon>Desarmillaria</taxon>
    </lineage>
</organism>
<reference evidence="2" key="1">
    <citation type="submission" date="2023-06" db="EMBL/GenBank/DDBJ databases">
        <authorList>
            <consortium name="Lawrence Berkeley National Laboratory"/>
            <person name="Ahrendt S."/>
            <person name="Sahu N."/>
            <person name="Indic B."/>
            <person name="Wong-Bajracharya J."/>
            <person name="Merenyi Z."/>
            <person name="Ke H.-M."/>
            <person name="Monk M."/>
            <person name="Kocsube S."/>
            <person name="Drula E."/>
            <person name="Lipzen A."/>
            <person name="Balint B."/>
            <person name="Henrissat B."/>
            <person name="Andreopoulos B."/>
            <person name="Martin F.M."/>
            <person name="Harder C.B."/>
            <person name="Rigling D."/>
            <person name="Ford K.L."/>
            <person name="Foster G.D."/>
            <person name="Pangilinan J."/>
            <person name="Papanicolaou A."/>
            <person name="Barry K."/>
            <person name="LaButti K."/>
            <person name="Viragh M."/>
            <person name="Koriabine M."/>
            <person name="Yan M."/>
            <person name="Riley R."/>
            <person name="Champramary S."/>
            <person name="Plett K.L."/>
            <person name="Tsai I.J."/>
            <person name="Slot J."/>
            <person name="Sipos G."/>
            <person name="Plett J."/>
            <person name="Nagy L.G."/>
            <person name="Grigoriev I.V."/>
        </authorList>
    </citation>
    <scope>NUCLEOTIDE SEQUENCE</scope>
    <source>
        <strain evidence="2">CCBAS 213</strain>
    </source>
</reference>
<feature type="compositionally biased region" description="Pro residues" evidence="1">
    <location>
        <begin position="1"/>
        <end position="11"/>
    </location>
</feature>
<evidence type="ECO:0000256" key="1">
    <source>
        <dbReference type="SAM" id="MobiDB-lite"/>
    </source>
</evidence>
<keyword evidence="3" id="KW-1185">Reference proteome</keyword>
<feature type="region of interest" description="Disordered" evidence="1">
    <location>
        <begin position="1"/>
        <end position="366"/>
    </location>
</feature>
<dbReference type="AlphaFoldDB" id="A0AA39TX37"/>
<feature type="compositionally biased region" description="Basic and acidic residues" evidence="1">
    <location>
        <begin position="227"/>
        <end position="238"/>
    </location>
</feature>
<feature type="compositionally biased region" description="Low complexity" evidence="1">
    <location>
        <begin position="167"/>
        <end position="181"/>
    </location>
</feature>
<name>A0AA39TX37_ARMTA</name>
<feature type="non-terminal residue" evidence="2">
    <location>
        <position position="492"/>
    </location>
</feature>
<gene>
    <name evidence="2" type="ORF">EV420DRAFT_142704</name>
</gene>
<feature type="region of interest" description="Disordered" evidence="1">
    <location>
        <begin position="378"/>
        <end position="492"/>
    </location>
</feature>
<feature type="compositionally biased region" description="Low complexity" evidence="1">
    <location>
        <begin position="437"/>
        <end position="446"/>
    </location>
</feature>
<comment type="caution">
    <text evidence="2">The sequence shown here is derived from an EMBL/GenBank/DDBJ whole genome shotgun (WGS) entry which is preliminary data.</text>
</comment>
<feature type="compositionally biased region" description="Pro residues" evidence="1">
    <location>
        <begin position="120"/>
        <end position="129"/>
    </location>
</feature>
<feature type="compositionally biased region" description="Basic and acidic residues" evidence="1">
    <location>
        <begin position="331"/>
        <end position="340"/>
    </location>
</feature>
<evidence type="ECO:0000313" key="2">
    <source>
        <dbReference type="EMBL" id="KAK0462045.1"/>
    </source>
</evidence>
<feature type="compositionally biased region" description="Low complexity" evidence="1">
    <location>
        <begin position="212"/>
        <end position="222"/>
    </location>
</feature>
<feature type="compositionally biased region" description="Basic and acidic residues" evidence="1">
    <location>
        <begin position="77"/>
        <end position="92"/>
    </location>
</feature>
<dbReference type="RefSeq" id="XP_060333783.1">
    <property type="nucleotide sequence ID" value="XM_060469022.1"/>
</dbReference>
<feature type="compositionally biased region" description="Acidic residues" evidence="1">
    <location>
        <begin position="182"/>
        <end position="191"/>
    </location>
</feature>
<evidence type="ECO:0000313" key="3">
    <source>
        <dbReference type="Proteomes" id="UP001175211"/>
    </source>
</evidence>
<dbReference type="Proteomes" id="UP001175211">
    <property type="component" value="Unassembled WGS sequence"/>
</dbReference>
<accession>A0AA39TX37</accession>